<dbReference type="GO" id="GO:0003677">
    <property type="term" value="F:DNA binding"/>
    <property type="evidence" value="ECO:0007669"/>
    <property type="project" value="UniProtKB-KW"/>
</dbReference>
<evidence type="ECO:0000259" key="8">
    <source>
        <dbReference type="PROSITE" id="PS51192"/>
    </source>
</evidence>
<keyword evidence="4 10" id="KW-0347">Helicase</keyword>
<protein>
    <submittedName>
        <fullName evidence="10">ATP-dependent DNA helicase RecG</fullName>
    </submittedName>
</protein>
<dbReference type="EMBL" id="PEYV01000050">
    <property type="protein sequence ID" value="PIS21424.1"/>
    <property type="molecule type" value="Genomic_DNA"/>
</dbReference>
<dbReference type="SMART" id="SM00487">
    <property type="entry name" value="DEXDc"/>
    <property type="match status" value="1"/>
</dbReference>
<dbReference type="PANTHER" id="PTHR47964">
    <property type="entry name" value="ATP-DEPENDENT DNA HELICASE HOMOLOG RECG, CHLOROPLASTIC"/>
    <property type="match status" value="1"/>
</dbReference>
<evidence type="ECO:0000256" key="7">
    <source>
        <dbReference type="ARBA" id="ARBA00023204"/>
    </source>
</evidence>
<dbReference type="Proteomes" id="UP000231098">
    <property type="component" value="Unassembled WGS sequence"/>
</dbReference>
<dbReference type="CDD" id="cd04488">
    <property type="entry name" value="RecG_wedge_OBF"/>
    <property type="match status" value="1"/>
</dbReference>
<dbReference type="GO" id="GO:0005524">
    <property type="term" value="F:ATP binding"/>
    <property type="evidence" value="ECO:0007669"/>
    <property type="project" value="UniProtKB-KW"/>
</dbReference>
<evidence type="ECO:0000256" key="5">
    <source>
        <dbReference type="ARBA" id="ARBA00022840"/>
    </source>
</evidence>
<keyword evidence="1" id="KW-0547">Nucleotide-binding</keyword>
<organism evidence="10 11">
    <name type="scientific">candidate division WWE3 bacterium CG08_land_8_20_14_0_20_41_15</name>
    <dbReference type="NCBI Taxonomy" id="1975086"/>
    <lineage>
        <taxon>Bacteria</taxon>
        <taxon>Katanobacteria</taxon>
    </lineage>
</organism>
<dbReference type="Pfam" id="PF17191">
    <property type="entry name" value="RecG_wedge"/>
    <property type="match status" value="1"/>
</dbReference>
<keyword evidence="2" id="KW-0227">DNA damage</keyword>
<dbReference type="NCBIfam" id="NF008168">
    <property type="entry name" value="PRK10917.2-2"/>
    <property type="match status" value="1"/>
</dbReference>
<dbReference type="GO" id="GO:0016787">
    <property type="term" value="F:hydrolase activity"/>
    <property type="evidence" value="ECO:0007669"/>
    <property type="project" value="UniProtKB-KW"/>
</dbReference>
<evidence type="ECO:0000256" key="4">
    <source>
        <dbReference type="ARBA" id="ARBA00022806"/>
    </source>
</evidence>
<evidence type="ECO:0000259" key="9">
    <source>
        <dbReference type="PROSITE" id="PS51194"/>
    </source>
</evidence>
<dbReference type="Gene3D" id="2.40.50.140">
    <property type="entry name" value="Nucleic acid-binding proteins"/>
    <property type="match status" value="1"/>
</dbReference>
<dbReference type="InterPro" id="IPR027417">
    <property type="entry name" value="P-loop_NTPase"/>
</dbReference>
<dbReference type="SMART" id="SM00490">
    <property type="entry name" value="HELICc"/>
    <property type="match status" value="1"/>
</dbReference>
<comment type="caution">
    <text evidence="10">The sequence shown here is derived from an EMBL/GenBank/DDBJ whole genome shotgun (WGS) entry which is preliminary data.</text>
</comment>
<dbReference type="GO" id="GO:0003678">
    <property type="term" value="F:DNA helicase activity"/>
    <property type="evidence" value="ECO:0007669"/>
    <property type="project" value="TreeGrafter"/>
</dbReference>
<accession>A0A2H0X947</accession>
<dbReference type="GO" id="GO:0006281">
    <property type="term" value="P:DNA repair"/>
    <property type="evidence" value="ECO:0007669"/>
    <property type="project" value="UniProtKB-KW"/>
</dbReference>
<proteinExistence type="predicted"/>
<evidence type="ECO:0000256" key="3">
    <source>
        <dbReference type="ARBA" id="ARBA00022801"/>
    </source>
</evidence>
<dbReference type="InterPro" id="IPR014001">
    <property type="entry name" value="Helicase_ATP-bd"/>
</dbReference>
<dbReference type="Gene3D" id="3.40.50.300">
    <property type="entry name" value="P-loop containing nucleotide triphosphate hydrolases"/>
    <property type="match status" value="2"/>
</dbReference>
<evidence type="ECO:0000256" key="1">
    <source>
        <dbReference type="ARBA" id="ARBA00022741"/>
    </source>
</evidence>
<keyword evidence="5" id="KW-0067">ATP-binding</keyword>
<dbReference type="InterPro" id="IPR047112">
    <property type="entry name" value="RecG/Mfd"/>
</dbReference>
<evidence type="ECO:0000256" key="2">
    <source>
        <dbReference type="ARBA" id="ARBA00022763"/>
    </source>
</evidence>
<keyword evidence="6" id="KW-0238">DNA-binding</keyword>
<dbReference type="SUPFAM" id="SSF50249">
    <property type="entry name" value="Nucleic acid-binding proteins"/>
    <property type="match status" value="1"/>
</dbReference>
<keyword evidence="3" id="KW-0378">Hydrolase</keyword>
<dbReference type="PROSITE" id="PS51194">
    <property type="entry name" value="HELICASE_CTER"/>
    <property type="match status" value="1"/>
</dbReference>
<sequence>MDLLNPVTAVPLIGPKNEKLLEKLSIKTVGDLINHYPFRYDDYSIVRKISALRVDEIATVIAIVEDIKLIFTKSGKRMVKATVTDETGSLAVTWFNQPYLIRTIKKGDKLSLSGKLGFFDRHRAFISPEYELVRSENTIHTGRLVPIYPETNGVSSKWLRSRINALLKILPEIEDYLPREIKRENNFCELDYAISAIHFPKNDREVMVAKKRLSFDELFLMQLKAFLRKAEWENKKESVAINVSIHRDKIDSFIKGLPFKLTNAQKRCVNEILDDLETNKPMNRLLEGDVGSGKTVVAAIAIYVSHLSKAKSLYMAPTEILANQQYLSLKKYLEPYGIKVTLITGSKKDKEEGDVTVGTHALLFKRENFDNLGLIVIDEQHRFGVGQRAELTQKTTAENAPNILTMTATPIPRSLTLTICGDLSLSIIDEMPKGRKPVKTWFVPKEKKKSSYEWIRKRIREGEQAFIICPFIEESEIETLKSVKAVKVEFEKLSKEIFPDLTLGLLHGKMKSKEKDVVITDFKNKKYHILVSTPVVEVGIDISNATIMVIEGAERFGLASLHQLRGRVGRGEKQSYCLLFTDIYQGIIAERMRAMEKYQEGIKLAEIDMQIRGPGDIYGEEQHGFMKLKIASLYNTEMVKLTRENAEEYFAKLDDYPLLKSKITEQSKNVKPN</sequence>
<dbReference type="NCBIfam" id="NF008165">
    <property type="entry name" value="PRK10917.1-3"/>
    <property type="match status" value="1"/>
</dbReference>
<dbReference type="SUPFAM" id="SSF52540">
    <property type="entry name" value="P-loop containing nucleoside triphosphate hydrolases"/>
    <property type="match status" value="2"/>
</dbReference>
<dbReference type="InterPro" id="IPR011545">
    <property type="entry name" value="DEAD/DEAH_box_helicase_dom"/>
</dbReference>
<dbReference type="Pfam" id="PF00271">
    <property type="entry name" value="Helicase_C"/>
    <property type="match status" value="1"/>
</dbReference>
<dbReference type="InterPro" id="IPR033454">
    <property type="entry name" value="RecG_wedge"/>
</dbReference>
<feature type="domain" description="Helicase ATP-binding" evidence="8">
    <location>
        <begin position="275"/>
        <end position="428"/>
    </location>
</feature>
<evidence type="ECO:0000313" key="11">
    <source>
        <dbReference type="Proteomes" id="UP000231098"/>
    </source>
</evidence>
<dbReference type="InterPro" id="IPR012340">
    <property type="entry name" value="NA-bd_OB-fold"/>
</dbReference>
<keyword evidence="7" id="KW-0234">DNA repair</keyword>
<dbReference type="InterPro" id="IPR001650">
    <property type="entry name" value="Helicase_C-like"/>
</dbReference>
<evidence type="ECO:0000313" key="10">
    <source>
        <dbReference type="EMBL" id="PIS21424.1"/>
    </source>
</evidence>
<dbReference type="PROSITE" id="PS51192">
    <property type="entry name" value="HELICASE_ATP_BIND_1"/>
    <property type="match status" value="1"/>
</dbReference>
<feature type="domain" description="Helicase C-terminal" evidence="9">
    <location>
        <begin position="447"/>
        <end position="615"/>
    </location>
</feature>
<dbReference type="AlphaFoldDB" id="A0A2H0X947"/>
<name>A0A2H0X947_UNCKA</name>
<dbReference type="Pfam" id="PF00270">
    <property type="entry name" value="DEAD"/>
    <property type="match status" value="1"/>
</dbReference>
<dbReference type="PANTHER" id="PTHR47964:SF1">
    <property type="entry name" value="ATP-DEPENDENT DNA HELICASE HOMOLOG RECG, CHLOROPLASTIC"/>
    <property type="match status" value="1"/>
</dbReference>
<reference evidence="11" key="1">
    <citation type="submission" date="2017-09" db="EMBL/GenBank/DDBJ databases">
        <title>Depth-based differentiation of microbial function through sediment-hosted aquifers and enrichment of novel symbionts in the deep terrestrial subsurface.</title>
        <authorList>
            <person name="Probst A.J."/>
            <person name="Ladd B."/>
            <person name="Jarett J.K."/>
            <person name="Geller-Mcgrath D.E."/>
            <person name="Sieber C.M.K."/>
            <person name="Emerson J.B."/>
            <person name="Anantharaman K."/>
            <person name="Thomas B.C."/>
            <person name="Malmstrom R."/>
            <person name="Stieglmeier M."/>
            <person name="Klingl A."/>
            <person name="Woyke T."/>
            <person name="Ryan C.M."/>
            <person name="Banfield J.F."/>
        </authorList>
    </citation>
    <scope>NUCLEOTIDE SEQUENCE [LARGE SCALE GENOMIC DNA]</scope>
</reference>
<gene>
    <name evidence="10" type="ORF">COT51_02920</name>
</gene>
<evidence type="ECO:0000256" key="6">
    <source>
        <dbReference type="ARBA" id="ARBA00023125"/>
    </source>
</evidence>